<organism evidence="6 7">
    <name type="scientific">Oryzomicrobium terrae</name>
    <dbReference type="NCBI Taxonomy" id="1735038"/>
    <lineage>
        <taxon>Bacteria</taxon>
        <taxon>Pseudomonadati</taxon>
        <taxon>Pseudomonadota</taxon>
        <taxon>Betaproteobacteria</taxon>
        <taxon>Rhodocyclales</taxon>
        <taxon>Rhodocyclaceae</taxon>
        <taxon>Oryzomicrobium</taxon>
    </lineage>
</organism>
<keyword evidence="7" id="KW-1185">Reference proteome</keyword>
<sequence>MNFQQLRIIRETLRQDFNLTEVANALYTSQPGVSKHIKDLEDELGVEIFVRRGKRLLGLTEPGKELAVVVERMLIDAQNLRRIADHFASRETGHFVVATTHTQARYALPQIIKWFKADYPKVHLTLLQGSPREIAEMLVAGEADIGIATEGLNKFPELVTFPCYTWSHAVIVPHGHPLLDLPEITLEALGDYPIITYHEGFTGRAHIDQAFAAAGVVPDIVLSAIDADVIKTYVGLDLGVGIVASMAYDAERDRNLVMIPVPGLFPANTTRLAVRRGAYLRSYAHAFIEKVSPDLGEEVVKSALKQPAGAEA</sequence>
<evidence type="ECO:0000313" key="6">
    <source>
        <dbReference type="EMBL" id="QEL64593.1"/>
    </source>
</evidence>
<evidence type="ECO:0000256" key="1">
    <source>
        <dbReference type="ARBA" id="ARBA00009437"/>
    </source>
</evidence>
<dbReference type="InterPro" id="IPR037423">
    <property type="entry name" value="CysB_PBP2"/>
</dbReference>
<dbReference type="PROSITE" id="PS50931">
    <property type="entry name" value="HTH_LYSR"/>
    <property type="match status" value="1"/>
</dbReference>
<dbReference type="Gene3D" id="3.40.190.10">
    <property type="entry name" value="Periplasmic binding protein-like II"/>
    <property type="match status" value="2"/>
</dbReference>
<accession>A0A5C1E6V7</accession>
<dbReference type="Pfam" id="PF00126">
    <property type="entry name" value="HTH_1"/>
    <property type="match status" value="1"/>
</dbReference>
<feature type="domain" description="HTH lysR-type" evidence="5">
    <location>
        <begin position="1"/>
        <end position="59"/>
    </location>
</feature>
<evidence type="ECO:0000256" key="4">
    <source>
        <dbReference type="ARBA" id="ARBA00023163"/>
    </source>
</evidence>
<dbReference type="InterPro" id="IPR036390">
    <property type="entry name" value="WH_DNA-bd_sf"/>
</dbReference>
<keyword evidence="3" id="KW-0238">DNA-binding</keyword>
<dbReference type="SUPFAM" id="SSF46785">
    <property type="entry name" value="Winged helix' DNA-binding domain"/>
    <property type="match status" value="1"/>
</dbReference>
<keyword evidence="2" id="KW-0805">Transcription regulation</keyword>
<reference evidence="6 7" key="1">
    <citation type="submission" date="2017-07" db="EMBL/GenBank/DDBJ databases">
        <title>Complete genome sequence of Oryzomicrobium terrae TPP412.</title>
        <authorList>
            <person name="Chiu L.-W."/>
            <person name="Lo K.-J."/>
            <person name="Tsai Y.-M."/>
            <person name="Lin S.-S."/>
            <person name="Kuo C.-H."/>
            <person name="Liu C.-T."/>
        </authorList>
    </citation>
    <scope>NUCLEOTIDE SEQUENCE [LARGE SCALE GENOMIC DNA]</scope>
    <source>
        <strain evidence="6 7">TPP412</strain>
    </source>
</reference>
<dbReference type="GO" id="GO:0003700">
    <property type="term" value="F:DNA-binding transcription factor activity"/>
    <property type="evidence" value="ECO:0007669"/>
    <property type="project" value="InterPro"/>
</dbReference>
<dbReference type="SUPFAM" id="SSF53850">
    <property type="entry name" value="Periplasmic binding protein-like II"/>
    <property type="match status" value="1"/>
</dbReference>
<dbReference type="PANTHER" id="PTHR30126:SF6">
    <property type="entry name" value="HTH-TYPE TRANSCRIPTIONAL REGULATOR CYSB-RELATED"/>
    <property type="match status" value="1"/>
</dbReference>
<dbReference type="Gene3D" id="1.10.10.10">
    <property type="entry name" value="Winged helix-like DNA-binding domain superfamily/Winged helix DNA-binding domain"/>
    <property type="match status" value="1"/>
</dbReference>
<name>A0A5C1E6V7_9RHOO</name>
<evidence type="ECO:0000256" key="3">
    <source>
        <dbReference type="ARBA" id="ARBA00023125"/>
    </source>
</evidence>
<proteinExistence type="inferred from homology"/>
<dbReference type="EMBL" id="CP022579">
    <property type="protein sequence ID" value="QEL64593.1"/>
    <property type="molecule type" value="Genomic_DNA"/>
</dbReference>
<dbReference type="AlphaFoldDB" id="A0A5C1E6V7"/>
<evidence type="ECO:0000313" key="7">
    <source>
        <dbReference type="Proteomes" id="UP000323671"/>
    </source>
</evidence>
<dbReference type="GO" id="GO:0000976">
    <property type="term" value="F:transcription cis-regulatory region binding"/>
    <property type="evidence" value="ECO:0007669"/>
    <property type="project" value="TreeGrafter"/>
</dbReference>
<dbReference type="InterPro" id="IPR036388">
    <property type="entry name" value="WH-like_DNA-bd_sf"/>
</dbReference>
<dbReference type="Pfam" id="PF03466">
    <property type="entry name" value="LysR_substrate"/>
    <property type="match status" value="1"/>
</dbReference>
<gene>
    <name evidence="6" type="primary">cbl</name>
    <name evidence="6" type="ORF">OTERR_11170</name>
</gene>
<dbReference type="InterPro" id="IPR000847">
    <property type="entry name" value="LysR_HTH_N"/>
</dbReference>
<dbReference type="CDD" id="cd08413">
    <property type="entry name" value="PBP2_CysB_like"/>
    <property type="match status" value="1"/>
</dbReference>
<dbReference type="RefSeq" id="WP_054622430.1">
    <property type="nucleotide sequence ID" value="NZ_CP022579.1"/>
</dbReference>
<dbReference type="Proteomes" id="UP000323671">
    <property type="component" value="Chromosome"/>
</dbReference>
<dbReference type="KEGG" id="otr:OTERR_11170"/>
<comment type="similarity">
    <text evidence="1">Belongs to the LysR transcriptional regulatory family.</text>
</comment>
<dbReference type="PRINTS" id="PR00039">
    <property type="entry name" value="HTHLYSR"/>
</dbReference>
<evidence type="ECO:0000259" key="5">
    <source>
        <dbReference type="PROSITE" id="PS50931"/>
    </source>
</evidence>
<dbReference type="InterPro" id="IPR005119">
    <property type="entry name" value="LysR_subst-bd"/>
</dbReference>
<evidence type="ECO:0000256" key="2">
    <source>
        <dbReference type="ARBA" id="ARBA00023015"/>
    </source>
</evidence>
<dbReference type="GO" id="GO:0019344">
    <property type="term" value="P:cysteine biosynthetic process"/>
    <property type="evidence" value="ECO:0007669"/>
    <property type="project" value="TreeGrafter"/>
</dbReference>
<dbReference type="PANTHER" id="PTHR30126">
    <property type="entry name" value="HTH-TYPE TRANSCRIPTIONAL REGULATOR"/>
    <property type="match status" value="1"/>
</dbReference>
<dbReference type="NCBIfam" id="NF009327">
    <property type="entry name" value="PRK12684.1"/>
    <property type="match status" value="1"/>
</dbReference>
<keyword evidence="4" id="KW-0804">Transcription</keyword>
<protein>
    <submittedName>
        <fullName evidence="6">Transcriptional regulator CysB-like protein</fullName>
    </submittedName>
</protein>